<feature type="region of interest" description="Disordered" evidence="1">
    <location>
        <begin position="76"/>
        <end position="96"/>
    </location>
</feature>
<protein>
    <submittedName>
        <fullName evidence="2">Denticleless homolog</fullName>
    </submittedName>
</protein>
<reference evidence="2" key="2">
    <citation type="submission" date="2016-06" db="EMBL/GenBank/DDBJ databases">
        <title>The genome of a short-lived fish provides insights into sex chromosome evolution and the genetic control of aging.</title>
        <authorList>
            <person name="Reichwald K."/>
            <person name="Felder M."/>
            <person name="Petzold A."/>
            <person name="Koch P."/>
            <person name="Groth M."/>
            <person name="Platzer M."/>
        </authorList>
    </citation>
    <scope>NUCLEOTIDE SEQUENCE</scope>
    <source>
        <tissue evidence="2">Brain</tissue>
    </source>
</reference>
<dbReference type="AlphaFoldDB" id="A0A1A8C5X8"/>
<organism evidence="2">
    <name type="scientific">Nothobranchius kadleci</name>
    <name type="common">African annual killifish</name>
    <dbReference type="NCBI Taxonomy" id="1051664"/>
    <lineage>
        <taxon>Eukaryota</taxon>
        <taxon>Metazoa</taxon>
        <taxon>Chordata</taxon>
        <taxon>Craniata</taxon>
        <taxon>Vertebrata</taxon>
        <taxon>Euteleostomi</taxon>
        <taxon>Actinopterygii</taxon>
        <taxon>Neopterygii</taxon>
        <taxon>Teleostei</taxon>
        <taxon>Neoteleostei</taxon>
        <taxon>Acanthomorphata</taxon>
        <taxon>Ovalentaria</taxon>
        <taxon>Atherinomorphae</taxon>
        <taxon>Cyprinodontiformes</taxon>
        <taxon>Nothobranchiidae</taxon>
        <taxon>Nothobranchius</taxon>
    </lineage>
</organism>
<accession>A0A1A8C5X8</accession>
<evidence type="ECO:0000256" key="1">
    <source>
        <dbReference type="SAM" id="MobiDB-lite"/>
    </source>
</evidence>
<evidence type="ECO:0000313" key="2">
    <source>
        <dbReference type="EMBL" id="SBP74458.1"/>
    </source>
</evidence>
<proteinExistence type="predicted"/>
<feature type="non-terminal residue" evidence="2">
    <location>
        <position position="157"/>
    </location>
</feature>
<dbReference type="EMBL" id="HADZ01010517">
    <property type="protein sequence ID" value="SBP74458.1"/>
    <property type="molecule type" value="Transcribed_RNA"/>
</dbReference>
<reference evidence="2" key="1">
    <citation type="submission" date="2016-05" db="EMBL/GenBank/DDBJ databases">
        <authorList>
            <person name="Lavstsen T."/>
            <person name="Jespersen J.S."/>
        </authorList>
    </citation>
    <scope>NUCLEOTIDE SEQUENCE</scope>
    <source>
        <tissue evidence="2">Brain</tissue>
    </source>
</reference>
<gene>
    <name evidence="2" type="primary">DTL</name>
</gene>
<name>A0A1A8C5X8_NOTKA</name>
<feature type="non-terminal residue" evidence="2">
    <location>
        <position position="1"/>
    </location>
</feature>
<sequence length="157" mass="17377">LQIDSLLSPHLCLLPVPPVEPICLSPPTPHHPSVLSRLLLITERPPLKSGFLQPTSLQVRSLFFLQAQRVAPLQISPEPNGSWKPMNSHLSTVRTPTSVTVKLGSTPRPREAASSLKSVAQFRRTQDKQTVAQIKANKIPSDRLERRTAFPERLTGC</sequence>